<keyword evidence="7" id="KW-0130">Cell adhesion</keyword>
<dbReference type="FunFam" id="2.60.40.60:FF:000048">
    <property type="entry name" value="protocadherin-15 isoform X1"/>
    <property type="match status" value="1"/>
</dbReference>
<dbReference type="Proteomes" id="UP000472277">
    <property type="component" value="Chromosome 18"/>
</dbReference>
<evidence type="ECO:0000256" key="7">
    <source>
        <dbReference type="ARBA" id="ARBA00022889"/>
    </source>
</evidence>
<dbReference type="FunFam" id="2.60.40.60:FF:000047">
    <property type="entry name" value="protocadherin-15 isoform X1"/>
    <property type="match status" value="1"/>
</dbReference>
<name>A0A674CGT3_SALTR</name>
<protein>
    <recommendedName>
        <fullName evidence="11">Protocadherin-15</fullName>
    </recommendedName>
</protein>
<feature type="domain" description="Cadherin" evidence="15">
    <location>
        <begin position="150"/>
        <end position="267"/>
    </location>
</feature>
<evidence type="ECO:0000256" key="13">
    <source>
        <dbReference type="SAM" id="Phobius"/>
    </source>
</evidence>
<dbReference type="Pfam" id="PF00028">
    <property type="entry name" value="Cadherin"/>
    <property type="match status" value="7"/>
</dbReference>
<dbReference type="GeneTree" id="ENSGT00940000156675"/>
<feature type="domain" description="Cadherin" evidence="15">
    <location>
        <begin position="860"/>
        <end position="968"/>
    </location>
</feature>
<evidence type="ECO:0000256" key="10">
    <source>
        <dbReference type="ARBA" id="ARBA00023157"/>
    </source>
</evidence>
<keyword evidence="10" id="KW-1015">Disulfide bond</keyword>
<dbReference type="GO" id="GO:0048839">
    <property type="term" value="P:inner ear development"/>
    <property type="evidence" value="ECO:0007669"/>
    <property type="project" value="InterPro"/>
</dbReference>
<dbReference type="GO" id="GO:0005886">
    <property type="term" value="C:plasma membrane"/>
    <property type="evidence" value="ECO:0007669"/>
    <property type="project" value="UniProtKB-SubCell"/>
</dbReference>
<dbReference type="SUPFAM" id="SSF49313">
    <property type="entry name" value="Cadherin-like"/>
    <property type="match status" value="10"/>
</dbReference>
<feature type="domain" description="Cadherin" evidence="15">
    <location>
        <begin position="512"/>
        <end position="648"/>
    </location>
</feature>
<dbReference type="PANTHER" id="PTHR24026:SF49">
    <property type="entry name" value="PROTOCADHERIN FAT 3"/>
    <property type="match status" value="1"/>
</dbReference>
<evidence type="ECO:0000256" key="5">
    <source>
        <dbReference type="ARBA" id="ARBA00022737"/>
    </source>
</evidence>
<reference evidence="16" key="1">
    <citation type="submission" date="2025-08" db="UniProtKB">
        <authorList>
            <consortium name="Ensembl"/>
        </authorList>
    </citation>
    <scope>IDENTIFICATION</scope>
</reference>
<dbReference type="Pfam" id="PF23206">
    <property type="entry name" value="PCDH15_12th"/>
    <property type="match status" value="1"/>
</dbReference>
<dbReference type="GO" id="GO:0050953">
    <property type="term" value="P:sensory perception of light stimulus"/>
    <property type="evidence" value="ECO:0007669"/>
    <property type="project" value="UniProtKB-ARBA"/>
</dbReference>
<evidence type="ECO:0000256" key="8">
    <source>
        <dbReference type="ARBA" id="ARBA00022989"/>
    </source>
</evidence>
<dbReference type="GO" id="GO:0007156">
    <property type="term" value="P:homophilic cell adhesion via plasma membrane adhesion molecules"/>
    <property type="evidence" value="ECO:0007669"/>
    <property type="project" value="InterPro"/>
</dbReference>
<evidence type="ECO:0000256" key="9">
    <source>
        <dbReference type="ARBA" id="ARBA00023136"/>
    </source>
</evidence>
<dbReference type="GO" id="GO:0005509">
    <property type="term" value="F:calcium ion binding"/>
    <property type="evidence" value="ECO:0007669"/>
    <property type="project" value="UniProtKB-UniRule"/>
</dbReference>
<evidence type="ECO:0000256" key="4">
    <source>
        <dbReference type="ARBA" id="ARBA00022729"/>
    </source>
</evidence>
<proteinExistence type="predicted"/>
<dbReference type="InterPro" id="IPR002126">
    <property type="entry name" value="Cadherin-like_dom"/>
</dbReference>
<comment type="subcellular location">
    <subcellularLocation>
        <location evidence="1">Cell membrane</location>
        <topology evidence="1">Single-pass type I membrane protein</topology>
    </subcellularLocation>
</comment>
<dbReference type="Pfam" id="PF18432">
    <property type="entry name" value="ECD"/>
    <property type="match status" value="1"/>
</dbReference>
<feature type="signal peptide" evidence="14">
    <location>
        <begin position="1"/>
        <end position="31"/>
    </location>
</feature>
<organism evidence="16 17">
    <name type="scientific">Salmo trutta</name>
    <name type="common">Brown trout</name>
    <dbReference type="NCBI Taxonomy" id="8032"/>
    <lineage>
        <taxon>Eukaryota</taxon>
        <taxon>Metazoa</taxon>
        <taxon>Chordata</taxon>
        <taxon>Craniata</taxon>
        <taxon>Vertebrata</taxon>
        <taxon>Euteleostomi</taxon>
        <taxon>Actinopterygii</taxon>
        <taxon>Neopterygii</taxon>
        <taxon>Teleostei</taxon>
        <taxon>Protacanthopterygii</taxon>
        <taxon>Salmoniformes</taxon>
        <taxon>Salmonidae</taxon>
        <taxon>Salmoninae</taxon>
        <taxon>Salmo</taxon>
    </lineage>
</organism>
<evidence type="ECO:0000313" key="16">
    <source>
        <dbReference type="Ensembl" id="ENSSTUP00000082694.1"/>
    </source>
</evidence>
<dbReference type="PROSITE" id="PS00232">
    <property type="entry name" value="CADHERIN_1"/>
    <property type="match status" value="4"/>
</dbReference>
<feature type="domain" description="Cadherin" evidence="15">
    <location>
        <begin position="659"/>
        <end position="750"/>
    </location>
</feature>
<sequence>MCLLPPVCCVLFQIALLWCLLVGQCIPHLLGSQCKLSRSGPPATIVTIDEESPNGTVIVKNMQINGRAEDPGRTISLTLLDNYAHWVILEPLRQRLFLNSTGRVLDRDPPSHISTIVVKVQCTNELVGTVILHEVRIVIRDKNDNTPRFQQQRYYVAINELTPAGTIIFTGFGEDNGATDIDDGPNGQIEYGIQYNPNDPVSNETVVVGNTLSGYIVLAERLNYEERTRYLVIVQANDRTLYDANRRTATTTLTIDVLDGDDLGPMFLPCVLVNNTHDCNPLTYRITIPEFTQPRELNPLGVTPPIRAVDMDRNIQPPSKRPGIHYYILVGQPSTYSEYFSLNRTTAALLLLKPVSRDLYTKFIIIIKAEQDNGHPLPAYADLIIDILDENNQAPYFQFQSYQGYVSESSPVGTTISASSNLTAPLGIIALDNDIEENKDPLVTVTLDDLSTTFDITPTGITRYLRLLKPVDREKQMTYTFMMMASDGIQESTRVTVNILVIDANDNTPTFGEVSDTVEVFTDMQPGKTVLQLKALDADEGLNGLVTYEILAGAQGDFIINNRTGQITIAPRTALSMGHSYALTVKAADNAPDSERRIGLLLLGKPLDRETTDQYGLIVTASDGNPGGTSTTTVNIVVTDVNDNNPKFDLTLPRNLTVQEEEANTFVGQVTVTDPDAGANGLVRYRIVNHPGVFTINENGSIFTAVPLDRELRSRYDLIVEASDAAVDPRRTTFTLSVLVIDIDDNSPEFSQKTYVVNVPENSPVDTVVLRFSAVDADLFSNVTYRIKSAEDMKLFSVNPISGELSVLQTLDFEDLASMGMGATYTFQVEAVDQAGTMPPGEATVTIRIMDMNDFSPVFSQALYKGLVAPNAEKGTVITTVFAEDQDPPGTPASLVRYRVEDDQSPYSCSIFDVEEESGRIITRVNLNEQPSVTFKLVVIAFDDGEIVKENRTQVEITVLQPSRIPIFTEEEYRFAPVSELAPVGRLVGSILAAAINQTVFYSIVGGNEGEFQVNNRTGVISTAKLLDYEAVTSYVLRVQADSMAVVKAQLRVPSKTNTAKVYIEVHDENDHPPVFTRKFYIGGVAEDANTFSSVLKIKATDADTGNYSANAYRLIIPPTADGQDSFVIEQYTGIIKTAIMYRNMRRSYFKFEVIATDNYGEGLSSSADVVVSVVNQLDMQVVVSNVPPTVVEENKEQLIAIMERYVQDQIPGAKVVVESIGPQLFGDGLDQEDYTKSDLMVYAIDPLTNRAISRQELFKFLDGKLVDINKEFQPFLGQRGHILEIRTPDIMARVKKPAHAVGYTEGALLALAIIIILCCIPAIVIVMVTYKQRQAECAKTARIQQALPAGKSAAPRAPTWYIQQKSLKLEYSISLSNFKHQLLEHISTCTSSSAHLSLQC</sequence>
<dbReference type="PANTHER" id="PTHR24026">
    <property type="entry name" value="FAT ATYPICAL CADHERIN-RELATED"/>
    <property type="match status" value="1"/>
</dbReference>
<feature type="domain" description="Cadherin" evidence="15">
    <location>
        <begin position="40"/>
        <end position="149"/>
    </location>
</feature>
<dbReference type="InterPro" id="IPR015919">
    <property type="entry name" value="Cadherin-like_sf"/>
</dbReference>
<evidence type="ECO:0000259" key="15">
    <source>
        <dbReference type="PROSITE" id="PS50268"/>
    </source>
</evidence>
<dbReference type="FunFam" id="2.60.40.60:FF:000092">
    <property type="entry name" value="Protocadherin 8"/>
    <property type="match status" value="1"/>
</dbReference>
<dbReference type="PRINTS" id="PR00205">
    <property type="entry name" value="CADHERIN"/>
</dbReference>
<dbReference type="GO" id="GO:0050957">
    <property type="term" value="P:equilibrioception"/>
    <property type="evidence" value="ECO:0007669"/>
    <property type="project" value="UniProtKB-ARBA"/>
</dbReference>
<feature type="domain" description="Cadherin" evidence="15">
    <location>
        <begin position="280"/>
        <end position="397"/>
    </location>
</feature>
<feature type="chain" id="PRO_5025377222" description="Protocadherin-15" evidence="14">
    <location>
        <begin position="32"/>
        <end position="1401"/>
    </location>
</feature>
<feature type="domain" description="Cadherin" evidence="15">
    <location>
        <begin position="398"/>
        <end position="511"/>
    </location>
</feature>
<dbReference type="FunFam" id="2.60.40.60:FF:000050">
    <property type="entry name" value="protocadherin-15 isoform X1"/>
    <property type="match status" value="1"/>
</dbReference>
<dbReference type="FunFam" id="2.60.40.60:FF:000049">
    <property type="entry name" value="protocadherin-15 isoform X1"/>
    <property type="match status" value="1"/>
</dbReference>
<dbReference type="FunFam" id="2.60.40.3430:FF:000001">
    <property type="entry name" value="protocadherin-15 isoform X1"/>
    <property type="match status" value="1"/>
</dbReference>
<keyword evidence="5" id="KW-0677">Repeat</keyword>
<evidence type="ECO:0000256" key="6">
    <source>
        <dbReference type="ARBA" id="ARBA00022837"/>
    </source>
</evidence>
<feature type="transmembrane region" description="Helical" evidence="13">
    <location>
        <begin position="1308"/>
        <end position="1331"/>
    </location>
</feature>
<keyword evidence="9 13" id="KW-0472">Membrane</keyword>
<feature type="domain" description="Cadherin" evidence="15">
    <location>
        <begin position="751"/>
        <end position="859"/>
    </location>
</feature>
<keyword evidence="6 12" id="KW-0106">Calcium</keyword>
<evidence type="ECO:0000256" key="3">
    <source>
        <dbReference type="ARBA" id="ARBA00022692"/>
    </source>
</evidence>
<dbReference type="InterPro" id="IPR030718">
    <property type="entry name" value="EC_dom_sf"/>
</dbReference>
<feature type="domain" description="Cadherin" evidence="15">
    <location>
        <begin position="1077"/>
        <end position="1191"/>
    </location>
</feature>
<dbReference type="CDD" id="cd11304">
    <property type="entry name" value="Cadherin_repeat"/>
    <property type="match status" value="9"/>
</dbReference>
<evidence type="ECO:0000256" key="12">
    <source>
        <dbReference type="PROSITE-ProRule" id="PRU00043"/>
    </source>
</evidence>
<gene>
    <name evidence="16" type="primary">PCDH15</name>
    <name evidence="16" type="synonym">LOC115153216</name>
</gene>
<dbReference type="InterPro" id="IPR056989">
    <property type="entry name" value="PCDH15_12th_dom"/>
</dbReference>
<keyword evidence="8 13" id="KW-1133">Transmembrane helix</keyword>
<evidence type="ECO:0000256" key="1">
    <source>
        <dbReference type="ARBA" id="ARBA00004251"/>
    </source>
</evidence>
<feature type="domain" description="Cadherin" evidence="15">
    <location>
        <begin position="970"/>
        <end position="1076"/>
    </location>
</feature>
<dbReference type="GO" id="GO:0009653">
    <property type="term" value="P:anatomical structure morphogenesis"/>
    <property type="evidence" value="ECO:0007669"/>
    <property type="project" value="UniProtKB-ARBA"/>
</dbReference>
<evidence type="ECO:0000256" key="11">
    <source>
        <dbReference type="ARBA" id="ARBA00072302"/>
    </source>
</evidence>
<reference evidence="16" key="2">
    <citation type="submission" date="2025-09" db="UniProtKB">
        <authorList>
            <consortium name="Ensembl"/>
        </authorList>
    </citation>
    <scope>IDENTIFICATION</scope>
</reference>
<dbReference type="SMART" id="SM00112">
    <property type="entry name" value="CA"/>
    <property type="match status" value="10"/>
</dbReference>
<dbReference type="PROSITE" id="PS50268">
    <property type="entry name" value="CADHERIN_2"/>
    <property type="match status" value="10"/>
</dbReference>
<dbReference type="Gene3D" id="2.60.40.3430">
    <property type="match status" value="1"/>
</dbReference>
<dbReference type="Gene3D" id="2.60.40.60">
    <property type="entry name" value="Cadherins"/>
    <property type="match status" value="10"/>
</dbReference>
<keyword evidence="17" id="KW-1185">Reference proteome</keyword>
<dbReference type="Ensembl" id="ENSSTUT00000087974.1">
    <property type="protein sequence ID" value="ENSSTUP00000082694.1"/>
    <property type="gene ID" value="ENSSTUG00000035001.1"/>
</dbReference>
<dbReference type="InterPro" id="IPR020894">
    <property type="entry name" value="Cadherin_CS"/>
</dbReference>
<evidence type="ECO:0000313" key="17">
    <source>
        <dbReference type="Proteomes" id="UP000472277"/>
    </source>
</evidence>
<dbReference type="GO" id="GO:0007605">
    <property type="term" value="P:sensory perception of sound"/>
    <property type="evidence" value="ECO:0007669"/>
    <property type="project" value="InterPro"/>
</dbReference>
<keyword evidence="3 13" id="KW-0812">Transmembrane</keyword>
<accession>A0A674CGT3</accession>
<keyword evidence="4 14" id="KW-0732">Signal</keyword>
<evidence type="ECO:0000256" key="2">
    <source>
        <dbReference type="ARBA" id="ARBA00022475"/>
    </source>
</evidence>
<keyword evidence="2" id="KW-1003">Cell membrane</keyword>
<evidence type="ECO:0000256" key="14">
    <source>
        <dbReference type="SAM" id="SignalP"/>
    </source>
</evidence>
<dbReference type="GO" id="GO:0001750">
    <property type="term" value="C:photoreceptor outer segment"/>
    <property type="evidence" value="ECO:0007669"/>
    <property type="project" value="UniProtKB-ARBA"/>
</dbReference>
<dbReference type="InterPro" id="IPR041149">
    <property type="entry name" value="EC_dom"/>
</dbReference>
<dbReference type="FunFam" id="2.60.40.60:FF:000057">
    <property type="entry name" value="protocadherin-15 isoform X1"/>
    <property type="match status" value="1"/>
</dbReference>
<dbReference type="GO" id="GO:0032420">
    <property type="term" value="C:stereocilium"/>
    <property type="evidence" value="ECO:0007669"/>
    <property type="project" value="InterPro"/>
</dbReference>